<evidence type="ECO:0000313" key="2">
    <source>
        <dbReference type="Proteomes" id="UP000176631"/>
    </source>
</evidence>
<reference evidence="1 2" key="1">
    <citation type="journal article" date="2016" name="Nat. Commun.">
        <title>Thousands of microbial genomes shed light on interconnected biogeochemical processes in an aquifer system.</title>
        <authorList>
            <person name="Anantharaman K."/>
            <person name="Brown C.T."/>
            <person name="Hug L.A."/>
            <person name="Sharon I."/>
            <person name="Castelle C.J."/>
            <person name="Probst A.J."/>
            <person name="Thomas B.C."/>
            <person name="Singh A."/>
            <person name="Wilkins M.J."/>
            <person name="Karaoz U."/>
            <person name="Brodie E.L."/>
            <person name="Williams K.H."/>
            <person name="Hubbard S.S."/>
            <person name="Banfield J.F."/>
        </authorList>
    </citation>
    <scope>NUCLEOTIDE SEQUENCE [LARGE SCALE GENOMIC DNA]</scope>
</reference>
<dbReference type="AlphaFoldDB" id="A0A1G1W5G3"/>
<dbReference type="InterPro" id="IPR019646">
    <property type="entry name" value="Aminoglyc_AdlTrfase"/>
</dbReference>
<dbReference type="EMBL" id="MHCP01000030">
    <property type="protein sequence ID" value="OGY22909.1"/>
    <property type="molecule type" value="Genomic_DNA"/>
</dbReference>
<protein>
    <submittedName>
        <fullName evidence="1">Uncharacterized protein</fullName>
    </submittedName>
</protein>
<name>A0A1G1W5G3_9BACT</name>
<comment type="caution">
    <text evidence="1">The sequence shown here is derived from an EMBL/GenBank/DDBJ whole genome shotgun (WGS) entry which is preliminary data.</text>
</comment>
<dbReference type="Pfam" id="PF10706">
    <property type="entry name" value="Aminoglyc_resit"/>
    <property type="match status" value="1"/>
</dbReference>
<sequence length="279" mass="32877">MTKLLIYREDLKILVQEKANELTLPNTDLTNHEDIRLFALKNLGFSIRSFGQRHKDILIARRIFGDQKEGLKWVGLEEASKLIGMKEEIIKTWIDKDIEYSTKKQLELIKKVFDEFKKQKIDIFMWGGWAIDFLVGHVTRLHIDIDTLVWKKDKEKVEKIMGNLGFSMQDKIRKFQNEYEGFQFDTDFVEPYNSDFISSRSPQTKGLKWSKETFYEAFEAKMGDVQVTVINPKSLYSSLEYKLKFYKRKIGETSGPVEKTKQDLETLKNLKLYFPTQKS</sequence>
<proteinExistence type="predicted"/>
<accession>A0A1G1W5G3</accession>
<organism evidence="1 2">
    <name type="scientific">Candidatus Woykebacteria bacterium RBG_13_40_15</name>
    <dbReference type="NCBI Taxonomy" id="1802593"/>
    <lineage>
        <taxon>Bacteria</taxon>
        <taxon>Candidatus Woykeibacteriota</taxon>
    </lineage>
</organism>
<dbReference type="Gene3D" id="3.30.460.40">
    <property type="match status" value="1"/>
</dbReference>
<evidence type="ECO:0000313" key="1">
    <source>
        <dbReference type="EMBL" id="OGY22909.1"/>
    </source>
</evidence>
<gene>
    <name evidence="1" type="ORF">A2172_03150</name>
</gene>
<dbReference type="Proteomes" id="UP000176631">
    <property type="component" value="Unassembled WGS sequence"/>
</dbReference>